<dbReference type="PANTHER" id="PTHR12526">
    <property type="entry name" value="GLYCOSYLTRANSFERASE"/>
    <property type="match status" value="1"/>
</dbReference>
<dbReference type="Gene3D" id="3.40.50.2000">
    <property type="entry name" value="Glycogen Phosphorylase B"/>
    <property type="match status" value="2"/>
</dbReference>
<keyword evidence="3" id="KW-0808">Transferase</keyword>
<protein>
    <submittedName>
        <fullName evidence="3">Glycosyl transferase</fullName>
    </submittedName>
</protein>
<dbReference type="PANTHER" id="PTHR12526:SF595">
    <property type="entry name" value="BLL5217 PROTEIN"/>
    <property type="match status" value="1"/>
</dbReference>
<dbReference type="SUPFAM" id="SSF53756">
    <property type="entry name" value="UDP-Glycosyltransferase/glycogen phosphorylase"/>
    <property type="match status" value="1"/>
</dbReference>
<accession>A0A2J7TG95</accession>
<dbReference type="InterPro" id="IPR001296">
    <property type="entry name" value="Glyco_trans_1"/>
</dbReference>
<dbReference type="OrthoDB" id="9801573at2"/>
<evidence type="ECO:0000313" key="3">
    <source>
        <dbReference type="EMBL" id="PNG25763.1"/>
    </source>
</evidence>
<evidence type="ECO:0000259" key="2">
    <source>
        <dbReference type="Pfam" id="PF13439"/>
    </source>
</evidence>
<gene>
    <name evidence="3" type="ORF">CR492_11640</name>
</gene>
<dbReference type="Pfam" id="PF00534">
    <property type="entry name" value="Glycos_transf_1"/>
    <property type="match status" value="1"/>
</dbReference>
<dbReference type="Pfam" id="PF13439">
    <property type="entry name" value="Glyco_transf_4"/>
    <property type="match status" value="1"/>
</dbReference>
<organism evidence="3 4">
    <name type="scientific">Methylocella silvestris</name>
    <dbReference type="NCBI Taxonomy" id="199596"/>
    <lineage>
        <taxon>Bacteria</taxon>
        <taxon>Pseudomonadati</taxon>
        <taxon>Pseudomonadota</taxon>
        <taxon>Alphaproteobacteria</taxon>
        <taxon>Hyphomicrobiales</taxon>
        <taxon>Beijerinckiaceae</taxon>
        <taxon>Methylocella</taxon>
    </lineage>
</organism>
<dbReference type="GO" id="GO:0016757">
    <property type="term" value="F:glycosyltransferase activity"/>
    <property type="evidence" value="ECO:0007669"/>
    <property type="project" value="InterPro"/>
</dbReference>
<dbReference type="AlphaFoldDB" id="A0A2J7TG95"/>
<evidence type="ECO:0000313" key="4">
    <source>
        <dbReference type="Proteomes" id="UP000236286"/>
    </source>
</evidence>
<proteinExistence type="predicted"/>
<comment type="caution">
    <text evidence="3">The sequence shown here is derived from an EMBL/GenBank/DDBJ whole genome shotgun (WGS) entry which is preliminary data.</text>
</comment>
<evidence type="ECO:0000259" key="1">
    <source>
        <dbReference type="Pfam" id="PF00534"/>
    </source>
</evidence>
<dbReference type="RefSeq" id="WP_102843918.1">
    <property type="nucleotide sequence ID" value="NZ_PDZR01000012.1"/>
</dbReference>
<dbReference type="InterPro" id="IPR028098">
    <property type="entry name" value="Glyco_trans_4-like_N"/>
</dbReference>
<name>A0A2J7TG95_METSI</name>
<dbReference type="EMBL" id="PDZR01000012">
    <property type="protein sequence ID" value="PNG25763.1"/>
    <property type="molecule type" value="Genomic_DNA"/>
</dbReference>
<reference evidence="3 4" key="1">
    <citation type="submission" date="2017-10" db="EMBL/GenBank/DDBJ databases">
        <title>Genome announcement of Methylocella silvestris TVC from permafrost.</title>
        <authorList>
            <person name="Wang J."/>
            <person name="Geng K."/>
            <person name="Ul-Haque F."/>
            <person name="Crombie A.T."/>
            <person name="Street L.E."/>
            <person name="Wookey P.A."/>
            <person name="Murrell J.C."/>
            <person name="Pratscher J."/>
        </authorList>
    </citation>
    <scope>NUCLEOTIDE SEQUENCE [LARGE SCALE GENOMIC DNA]</scope>
    <source>
        <strain evidence="3 4">TVC</strain>
    </source>
</reference>
<feature type="domain" description="Glycosyltransferase subfamily 4-like N-terminal" evidence="2">
    <location>
        <begin position="18"/>
        <end position="117"/>
    </location>
</feature>
<dbReference type="CDD" id="cd03802">
    <property type="entry name" value="GT4_AviGT4-like"/>
    <property type="match status" value="1"/>
</dbReference>
<sequence>MRVALVAPLAEAVPPKLYGGTERVVSWLCEELVRQGHDVTLFASAESVTSAEFAPCAPRSLRLAGIKDHIGSTLAMLRAVRKRADEFDVIHFHVDLLPNALFQDIADKCLMTLHGRLDLPDALPLYEAYPEMPLVSISQSQRRPMPKSANWLATVHHGLPKQVCPFNRNGGDYLAFLGRISPEKRPDRAIEIAKRAGVKLRIAAKVDEADRKYFKTTIEPMLDHPLIEFIGEVNESQKSEFLGSARALLFPIDWPEPFGLVMIESMSAGTPVIAWRNGSVAEVVTDGVSGVIVESIDEAVLAVEAAGDMSRSRVRAEFEKRFTVERMARDYVDAYRRLLGRGALKDYASALAAAQPVRAPLAAAPFSAGKDRAVAAGGMLQTPLEPAAVERASWSEGAAKTGRLSSRL</sequence>
<dbReference type="Proteomes" id="UP000236286">
    <property type="component" value="Unassembled WGS sequence"/>
</dbReference>
<feature type="domain" description="Glycosyl transferase family 1" evidence="1">
    <location>
        <begin position="170"/>
        <end position="299"/>
    </location>
</feature>